<dbReference type="Proteomes" id="UP000095767">
    <property type="component" value="Unassembled WGS sequence"/>
</dbReference>
<evidence type="ECO:0000259" key="1">
    <source>
        <dbReference type="PROSITE" id="PS50181"/>
    </source>
</evidence>
<dbReference type="Gene3D" id="1.20.1280.50">
    <property type="match status" value="1"/>
</dbReference>
<protein>
    <recommendedName>
        <fullName evidence="1">F-box domain-containing protein</fullName>
    </recommendedName>
</protein>
<gene>
    <name evidence="2" type="ORF">BAE44_0013013</name>
</gene>
<dbReference type="AlphaFoldDB" id="A0A1E5VLF9"/>
<dbReference type="STRING" id="888268.A0A1E5VLF9"/>
<evidence type="ECO:0000313" key="2">
    <source>
        <dbReference type="EMBL" id="OEL25969.1"/>
    </source>
</evidence>
<feature type="domain" description="F-box" evidence="1">
    <location>
        <begin position="23"/>
        <end position="69"/>
    </location>
</feature>
<evidence type="ECO:0000313" key="3">
    <source>
        <dbReference type="Proteomes" id="UP000095767"/>
    </source>
</evidence>
<dbReference type="SMART" id="SM00256">
    <property type="entry name" value="FBOX"/>
    <property type="match status" value="1"/>
</dbReference>
<dbReference type="InterPro" id="IPR001810">
    <property type="entry name" value="F-box_dom"/>
</dbReference>
<sequence>MASAALLRKDKLDDDNVPLAVAANNGEVLPRDMLCEVLFRLQADELCRLRLVCRLWRSLTSEPSFASTHASRHPPHFAAFHGTSRQVHVLDLAGNIVKRIRLDQLGIVPPPSTNIFMESGFDLEIVSDGWWQACEITVVPTGEITANIAHENHLMHQAGETKFLFGHAPSTGENKVLAIRSNLECGVYNDGSQWARPIQTCDIMALGGSDLRRRVRPGPPAYVALDPWHMTLSSLLESPTS</sequence>
<comment type="caution">
    <text evidence="2">The sequence shown here is derived from an EMBL/GenBank/DDBJ whole genome shotgun (WGS) entry which is preliminary data.</text>
</comment>
<dbReference type="PROSITE" id="PS50181">
    <property type="entry name" value="FBOX"/>
    <property type="match status" value="1"/>
</dbReference>
<dbReference type="InterPro" id="IPR036047">
    <property type="entry name" value="F-box-like_dom_sf"/>
</dbReference>
<organism evidence="2 3">
    <name type="scientific">Dichanthelium oligosanthes</name>
    <dbReference type="NCBI Taxonomy" id="888268"/>
    <lineage>
        <taxon>Eukaryota</taxon>
        <taxon>Viridiplantae</taxon>
        <taxon>Streptophyta</taxon>
        <taxon>Embryophyta</taxon>
        <taxon>Tracheophyta</taxon>
        <taxon>Spermatophyta</taxon>
        <taxon>Magnoliopsida</taxon>
        <taxon>Liliopsida</taxon>
        <taxon>Poales</taxon>
        <taxon>Poaceae</taxon>
        <taxon>PACMAD clade</taxon>
        <taxon>Panicoideae</taxon>
        <taxon>Panicodae</taxon>
        <taxon>Paniceae</taxon>
        <taxon>Dichantheliinae</taxon>
        <taxon>Dichanthelium</taxon>
    </lineage>
</organism>
<dbReference type="PANTHER" id="PTHR31672">
    <property type="entry name" value="BNACNNG10540D PROTEIN"/>
    <property type="match status" value="1"/>
</dbReference>
<dbReference type="EMBL" id="LWDX02035793">
    <property type="protein sequence ID" value="OEL25969.1"/>
    <property type="molecule type" value="Genomic_DNA"/>
</dbReference>
<dbReference type="Pfam" id="PF00646">
    <property type="entry name" value="F-box"/>
    <property type="match status" value="1"/>
</dbReference>
<keyword evidence="3" id="KW-1185">Reference proteome</keyword>
<accession>A0A1E5VLF9</accession>
<dbReference type="InterPro" id="IPR050796">
    <property type="entry name" value="SCF_F-box_component"/>
</dbReference>
<proteinExistence type="predicted"/>
<dbReference type="SUPFAM" id="SSF81383">
    <property type="entry name" value="F-box domain"/>
    <property type="match status" value="1"/>
</dbReference>
<name>A0A1E5VLF9_9POAL</name>
<reference evidence="2 3" key="1">
    <citation type="submission" date="2016-09" db="EMBL/GenBank/DDBJ databases">
        <title>The draft genome of Dichanthelium oligosanthes: A C3 panicoid grass species.</title>
        <authorList>
            <person name="Studer A.J."/>
            <person name="Schnable J.C."/>
            <person name="Brutnell T.P."/>
        </authorList>
    </citation>
    <scope>NUCLEOTIDE SEQUENCE [LARGE SCALE GENOMIC DNA]</scope>
    <source>
        <strain evidence="3">cv. Kellogg 1175</strain>
        <tissue evidence="2">Leaf</tissue>
    </source>
</reference>